<reference evidence="2 3" key="1">
    <citation type="submission" date="2019-07" db="EMBL/GenBank/DDBJ databases">
        <title>Whole genome shotgun sequence of Cellulomonas aerilata NBRC 106308.</title>
        <authorList>
            <person name="Hosoyama A."/>
            <person name="Uohara A."/>
            <person name="Ohji S."/>
            <person name="Ichikawa N."/>
        </authorList>
    </citation>
    <scope>NUCLEOTIDE SEQUENCE [LARGE SCALE GENOMIC DNA]</scope>
    <source>
        <strain evidence="2 3">NBRC 106308</strain>
    </source>
</reference>
<proteinExistence type="predicted"/>
<evidence type="ECO:0000256" key="1">
    <source>
        <dbReference type="SAM" id="MobiDB-lite"/>
    </source>
</evidence>
<dbReference type="RefSeq" id="WP_186816612.1">
    <property type="nucleotide sequence ID" value="NZ_BAAARM010000005.1"/>
</dbReference>
<gene>
    <name evidence="2" type="ORF">CAE01nite_30270</name>
</gene>
<evidence type="ECO:0000313" key="3">
    <source>
        <dbReference type="Proteomes" id="UP000321181"/>
    </source>
</evidence>
<feature type="region of interest" description="Disordered" evidence="1">
    <location>
        <begin position="30"/>
        <end position="55"/>
    </location>
</feature>
<sequence>MTGAGGPPVRIRAGFVAEYRGREYACVPIPPADPRSGEGPGPDAGKLHLRASGAEPCPEGFEEDRWLEWSAFVRRDEVTRLVFVHTTAVWTGPAAVSAVASRPGAGRGGRVVVRAVQDGGEAVIDRGPWPPGDVVAAHEGDRSAWEMWVPVSSLVDVVEETIEVPL</sequence>
<comment type="caution">
    <text evidence="2">The sequence shown here is derived from an EMBL/GenBank/DDBJ whole genome shotgun (WGS) entry which is preliminary data.</text>
</comment>
<accession>A0A512DFT1</accession>
<dbReference type="Proteomes" id="UP000321181">
    <property type="component" value="Unassembled WGS sequence"/>
</dbReference>
<organism evidence="2 3">
    <name type="scientific">Cellulomonas aerilata</name>
    <dbReference type="NCBI Taxonomy" id="515326"/>
    <lineage>
        <taxon>Bacteria</taxon>
        <taxon>Bacillati</taxon>
        <taxon>Actinomycetota</taxon>
        <taxon>Actinomycetes</taxon>
        <taxon>Micrococcales</taxon>
        <taxon>Cellulomonadaceae</taxon>
        <taxon>Cellulomonas</taxon>
    </lineage>
</organism>
<dbReference type="AlphaFoldDB" id="A0A512DFT1"/>
<protein>
    <submittedName>
        <fullName evidence="2">Uncharacterized protein</fullName>
    </submittedName>
</protein>
<name>A0A512DFT1_9CELL</name>
<evidence type="ECO:0000313" key="2">
    <source>
        <dbReference type="EMBL" id="GEO35302.1"/>
    </source>
</evidence>
<dbReference type="EMBL" id="BJYY01000018">
    <property type="protein sequence ID" value="GEO35302.1"/>
    <property type="molecule type" value="Genomic_DNA"/>
</dbReference>
<keyword evidence="3" id="KW-1185">Reference proteome</keyword>